<keyword evidence="2" id="KW-1185">Reference proteome</keyword>
<evidence type="ECO:0000313" key="2">
    <source>
        <dbReference type="Proteomes" id="UP001472677"/>
    </source>
</evidence>
<sequence>MSNTSEPMPTAHASQSSTMSTARATTSKLSVRRKTCSNSATSSHPSNSQHHQQGSESTLGPPMLVRWMLQQSTTQESQTQETVSKK</sequence>
<proteinExistence type="predicted"/>
<reference evidence="1 2" key="1">
    <citation type="journal article" date="2024" name="G3 (Bethesda)">
        <title>Genome assembly of Hibiscus sabdariffa L. provides insights into metabolisms of medicinal natural products.</title>
        <authorList>
            <person name="Kim T."/>
        </authorList>
    </citation>
    <scope>NUCLEOTIDE SEQUENCE [LARGE SCALE GENOMIC DNA]</scope>
    <source>
        <strain evidence="1">TK-2024</strain>
        <tissue evidence="1">Old leaves</tissue>
    </source>
</reference>
<protein>
    <submittedName>
        <fullName evidence="1">Uncharacterized protein</fullName>
    </submittedName>
</protein>
<dbReference type="EMBL" id="JBBPBM010000057">
    <property type="protein sequence ID" value="KAK8516678.1"/>
    <property type="molecule type" value="Genomic_DNA"/>
</dbReference>
<accession>A0ABR2CB89</accession>
<name>A0ABR2CB89_9ROSI</name>
<evidence type="ECO:0000313" key="1">
    <source>
        <dbReference type="EMBL" id="KAK8516678.1"/>
    </source>
</evidence>
<dbReference type="Proteomes" id="UP001472677">
    <property type="component" value="Unassembled WGS sequence"/>
</dbReference>
<gene>
    <name evidence="1" type="ORF">V6N12_049400</name>
</gene>
<organism evidence="1 2">
    <name type="scientific">Hibiscus sabdariffa</name>
    <name type="common">roselle</name>
    <dbReference type="NCBI Taxonomy" id="183260"/>
    <lineage>
        <taxon>Eukaryota</taxon>
        <taxon>Viridiplantae</taxon>
        <taxon>Streptophyta</taxon>
        <taxon>Embryophyta</taxon>
        <taxon>Tracheophyta</taxon>
        <taxon>Spermatophyta</taxon>
        <taxon>Magnoliopsida</taxon>
        <taxon>eudicotyledons</taxon>
        <taxon>Gunneridae</taxon>
        <taxon>Pentapetalae</taxon>
        <taxon>rosids</taxon>
        <taxon>malvids</taxon>
        <taxon>Malvales</taxon>
        <taxon>Malvaceae</taxon>
        <taxon>Malvoideae</taxon>
        <taxon>Hibiscus</taxon>
    </lineage>
</organism>
<comment type="caution">
    <text evidence="1">The sequence shown here is derived from an EMBL/GenBank/DDBJ whole genome shotgun (WGS) entry which is preliminary data.</text>
</comment>